<evidence type="ECO:0000256" key="5">
    <source>
        <dbReference type="ARBA" id="ARBA00023242"/>
    </source>
</evidence>
<feature type="region of interest" description="Disordered" evidence="6">
    <location>
        <begin position="360"/>
        <end position="386"/>
    </location>
</feature>
<dbReference type="Gene3D" id="4.10.280.10">
    <property type="entry name" value="Helix-loop-helix DNA-binding domain"/>
    <property type="match status" value="1"/>
</dbReference>
<feature type="compositionally biased region" description="Basic and acidic residues" evidence="6">
    <location>
        <begin position="566"/>
        <end position="576"/>
    </location>
</feature>
<dbReference type="AlphaFoldDB" id="A0A167JRN9"/>
<gene>
    <name evidence="8" type="ORF">PHYBLDRAFT_152369</name>
</gene>
<keyword evidence="2" id="KW-0805">Transcription regulation</keyword>
<feature type="domain" description="BHLH" evidence="7">
    <location>
        <begin position="457"/>
        <end position="526"/>
    </location>
</feature>
<keyword evidence="4" id="KW-0804">Transcription</keyword>
<dbReference type="InterPro" id="IPR011598">
    <property type="entry name" value="bHLH_dom"/>
</dbReference>
<dbReference type="PANTHER" id="PTHR15741">
    <property type="entry name" value="BASIC HELIX-LOOP-HELIX ZIP TRANSCRIPTION FACTOR"/>
    <property type="match status" value="1"/>
</dbReference>
<reference evidence="9" key="1">
    <citation type="submission" date="2015-06" db="EMBL/GenBank/DDBJ databases">
        <title>Expansion of signal transduction pathways in fungi by whole-genome duplication.</title>
        <authorList>
            <consortium name="DOE Joint Genome Institute"/>
            <person name="Corrochano L.M."/>
            <person name="Kuo A."/>
            <person name="Marcet-Houben M."/>
            <person name="Polaino S."/>
            <person name="Salamov A."/>
            <person name="Villalobos J.M."/>
            <person name="Alvarez M.I."/>
            <person name="Avalos J."/>
            <person name="Benito E.P."/>
            <person name="Benoit I."/>
            <person name="Burger G."/>
            <person name="Camino L.P."/>
            <person name="Canovas D."/>
            <person name="Cerda-Olmedo E."/>
            <person name="Cheng J.-F."/>
            <person name="Dominguez A."/>
            <person name="Elias M."/>
            <person name="Eslava A.P."/>
            <person name="Glaser F."/>
            <person name="Grimwood J."/>
            <person name="Gutierrez G."/>
            <person name="Heitman J."/>
            <person name="Henrissat B."/>
            <person name="Iturriaga E.A."/>
            <person name="Lang B.F."/>
            <person name="Lavin J.L."/>
            <person name="Lee S."/>
            <person name="Li W."/>
            <person name="Lindquist E."/>
            <person name="Lopez-Garcia S."/>
            <person name="Luque E.M."/>
            <person name="Marcos A.T."/>
            <person name="Martin J."/>
            <person name="McCluskey K."/>
            <person name="Medina H.R."/>
            <person name="Miralles-Duran A."/>
            <person name="Miyazaki A."/>
            <person name="Munoz-Torres E."/>
            <person name="Oguiza J.A."/>
            <person name="Ohm R."/>
            <person name="Olmedo M."/>
            <person name="Orejas M."/>
            <person name="Ortiz-Castellanos L."/>
            <person name="Pisabarro A.G."/>
            <person name="Rodriguez-Romero J."/>
            <person name="Ruiz-Herrera J."/>
            <person name="Ruiz-Vazquez R."/>
            <person name="Sanz C."/>
            <person name="Schackwitz W."/>
            <person name="Schmutz J."/>
            <person name="Shahriari M."/>
            <person name="Shelest E."/>
            <person name="Silva-Franco F."/>
            <person name="Soanes D."/>
            <person name="Syed K."/>
            <person name="Tagua V.G."/>
            <person name="Talbot N.J."/>
            <person name="Thon M."/>
            <person name="De vries R.P."/>
            <person name="Wiebenga A."/>
            <person name="Yadav J.S."/>
            <person name="Braun E.L."/>
            <person name="Baker S."/>
            <person name="Garre V."/>
            <person name="Horwitz B."/>
            <person name="Torres-Martinez S."/>
            <person name="Idnurm A."/>
            <person name="Herrera-Estrella A."/>
            <person name="Gabaldon T."/>
            <person name="Grigoriev I.V."/>
        </authorList>
    </citation>
    <scope>NUCLEOTIDE SEQUENCE [LARGE SCALE GENOMIC DNA]</scope>
    <source>
        <strain evidence="9">NRRL 1555(-)</strain>
    </source>
</reference>
<dbReference type="EMBL" id="KV441002">
    <property type="protein sequence ID" value="OAD66569.1"/>
    <property type="molecule type" value="Genomic_DNA"/>
</dbReference>
<feature type="compositionally biased region" description="Polar residues" evidence="6">
    <location>
        <begin position="364"/>
        <end position="383"/>
    </location>
</feature>
<evidence type="ECO:0000259" key="7">
    <source>
        <dbReference type="PROSITE" id="PS50888"/>
    </source>
</evidence>
<dbReference type="STRING" id="763407.A0A167JRN9"/>
<feature type="region of interest" description="Disordered" evidence="6">
    <location>
        <begin position="175"/>
        <end position="247"/>
    </location>
</feature>
<dbReference type="PROSITE" id="PS50888">
    <property type="entry name" value="BHLH"/>
    <property type="match status" value="1"/>
</dbReference>
<dbReference type="GeneID" id="28993799"/>
<keyword evidence="5" id="KW-0539">Nucleus</keyword>
<evidence type="ECO:0000313" key="8">
    <source>
        <dbReference type="EMBL" id="OAD66569.1"/>
    </source>
</evidence>
<evidence type="ECO:0000256" key="6">
    <source>
        <dbReference type="SAM" id="MobiDB-lite"/>
    </source>
</evidence>
<name>A0A167JRN9_PHYB8</name>
<dbReference type="VEuPathDB" id="FungiDB:PHYBLDRAFT_152369"/>
<keyword evidence="3 8" id="KW-0238">DNA-binding</keyword>
<accession>A0A167JRN9</accession>
<keyword evidence="9" id="KW-1185">Reference proteome</keyword>
<dbReference type="GO" id="GO:0000981">
    <property type="term" value="F:DNA-binding transcription factor activity, RNA polymerase II-specific"/>
    <property type="evidence" value="ECO:0007669"/>
    <property type="project" value="TreeGrafter"/>
</dbReference>
<organism evidence="8 9">
    <name type="scientific">Phycomyces blakesleeanus (strain ATCC 8743b / DSM 1359 / FGSC 10004 / NBRC 33097 / NRRL 1555)</name>
    <dbReference type="NCBI Taxonomy" id="763407"/>
    <lineage>
        <taxon>Eukaryota</taxon>
        <taxon>Fungi</taxon>
        <taxon>Fungi incertae sedis</taxon>
        <taxon>Mucoromycota</taxon>
        <taxon>Mucoromycotina</taxon>
        <taxon>Mucoromycetes</taxon>
        <taxon>Mucorales</taxon>
        <taxon>Phycomycetaceae</taxon>
        <taxon>Phycomyces</taxon>
    </lineage>
</organism>
<protein>
    <submittedName>
        <fullName evidence="8">Helix-loop-helix DNA-binding domain-containing transcription factor</fullName>
    </submittedName>
</protein>
<dbReference type="InterPro" id="IPR052207">
    <property type="entry name" value="Max-like/E-box_TFs"/>
</dbReference>
<feature type="region of interest" description="Disordered" evidence="6">
    <location>
        <begin position="550"/>
        <end position="596"/>
    </location>
</feature>
<dbReference type="InterPro" id="IPR036638">
    <property type="entry name" value="HLH_DNA-bd_sf"/>
</dbReference>
<comment type="subcellular location">
    <subcellularLocation>
        <location evidence="1">Nucleus</location>
    </subcellularLocation>
</comment>
<feature type="compositionally biased region" description="Low complexity" evidence="6">
    <location>
        <begin position="196"/>
        <end position="220"/>
    </location>
</feature>
<proteinExistence type="predicted"/>
<evidence type="ECO:0000256" key="2">
    <source>
        <dbReference type="ARBA" id="ARBA00023015"/>
    </source>
</evidence>
<dbReference type="Proteomes" id="UP000077315">
    <property type="component" value="Unassembled WGS sequence"/>
</dbReference>
<dbReference type="Pfam" id="PF00010">
    <property type="entry name" value="HLH"/>
    <property type="match status" value="1"/>
</dbReference>
<evidence type="ECO:0000313" key="9">
    <source>
        <dbReference type="Proteomes" id="UP000077315"/>
    </source>
</evidence>
<dbReference type="GO" id="GO:0005634">
    <property type="term" value="C:nucleus"/>
    <property type="evidence" value="ECO:0007669"/>
    <property type="project" value="UniProtKB-SubCell"/>
</dbReference>
<dbReference type="SUPFAM" id="SSF47459">
    <property type="entry name" value="HLH, helix-loop-helix DNA-binding domain"/>
    <property type="match status" value="1"/>
</dbReference>
<dbReference type="InParanoid" id="A0A167JRN9"/>
<evidence type="ECO:0000256" key="1">
    <source>
        <dbReference type="ARBA" id="ARBA00004123"/>
    </source>
</evidence>
<evidence type="ECO:0000256" key="4">
    <source>
        <dbReference type="ARBA" id="ARBA00023163"/>
    </source>
</evidence>
<dbReference type="OrthoDB" id="5344169at2759"/>
<dbReference type="SMART" id="SM00353">
    <property type="entry name" value="HLH"/>
    <property type="match status" value="1"/>
</dbReference>
<evidence type="ECO:0000256" key="3">
    <source>
        <dbReference type="ARBA" id="ARBA00023125"/>
    </source>
</evidence>
<dbReference type="GO" id="GO:0046983">
    <property type="term" value="F:protein dimerization activity"/>
    <property type="evidence" value="ECO:0007669"/>
    <property type="project" value="InterPro"/>
</dbReference>
<sequence length="596" mass="66327">MDFGNFDLDNSGGTFKPNFGLENNICNNNQTIDNSGDFFSFIDASTDNVNHCQATQSGNSTHQQNEIGYNIPQLTPDGREDAYTSSSVLTGYNPEYAMSPLQIATQSSSAPLLPVYHTPLGRTTLNGLEDYGDEEEFFTPLVSPAMLPTYNSHTQMRVQENTVFSPLTSPALHPSSQHAFAMNSDGHFHRPSSESLLQQKLAQIEQQQQQLRSAHQQQTQGQGSNLAAYPSPRASFTHESPSIRPIPAKTQSLRRKIALSSPQINATNTIQSPHLHPVSHNQQEHIPYSASAYSPRLNPQPSKEASFIAPATPSLLMRLGGGSNLSSGITSNTPTSAVDNMPSLPAPLLEDSVKKATKRRRISEATSFSCSPRQTATDSSTLSPMGLRPQLVTASPRALKPLISPSLQPNGKRMSLIDEEAAVALLATKSNYMHLKEGKAKSLGIEFSTNIQSGIENRRTAHKAAEQKRRDTLKQSFDSLREEIAEAMVEEEKVAEEEARYQKEKEVKQMSKVVLLQHSYEYILRLKSDSRRKDNKMTRLQKEVQALRAKLGLPEKTVEEEEEEEREKIEEEERREARRKRLESLTSEDQGQTDER</sequence>
<dbReference type="RefSeq" id="XP_018284609.1">
    <property type="nucleotide sequence ID" value="XM_018432893.1"/>
</dbReference>
<dbReference type="PANTHER" id="PTHR15741:SF27">
    <property type="entry name" value="TRANSCRIPTION FACTOR AP-4"/>
    <property type="match status" value="1"/>
</dbReference>
<dbReference type="GO" id="GO:0000978">
    <property type="term" value="F:RNA polymerase II cis-regulatory region sequence-specific DNA binding"/>
    <property type="evidence" value="ECO:0007669"/>
    <property type="project" value="TreeGrafter"/>
</dbReference>